<dbReference type="Proteomes" id="UP000031327">
    <property type="component" value="Unassembled WGS sequence"/>
</dbReference>
<comment type="caution">
    <text evidence="1">The sequence shown here is derived from an EMBL/GenBank/DDBJ whole genome shotgun (WGS) entry which is preliminary data.</text>
</comment>
<evidence type="ECO:0000313" key="1">
    <source>
        <dbReference type="EMBL" id="KID56588.1"/>
    </source>
</evidence>
<protein>
    <submittedName>
        <fullName evidence="1">Uncharacterized protein</fullName>
    </submittedName>
</protein>
<organism evidence="1 2">
    <name type="scientific">Pseudoalteromonas luteoviolacea</name>
    <dbReference type="NCBI Taxonomy" id="43657"/>
    <lineage>
        <taxon>Bacteria</taxon>
        <taxon>Pseudomonadati</taxon>
        <taxon>Pseudomonadota</taxon>
        <taxon>Gammaproteobacteria</taxon>
        <taxon>Alteromonadales</taxon>
        <taxon>Pseudoalteromonadaceae</taxon>
        <taxon>Pseudoalteromonas</taxon>
    </lineage>
</organism>
<reference evidence="1 2" key="1">
    <citation type="submission" date="2014-12" db="EMBL/GenBank/DDBJ databases">
        <title>Draft Genome Sequence of Pseudoalteromonas luteoviolacea HI1.</title>
        <authorList>
            <person name="Asahina A.Y."/>
            <person name="Hadfield M.G."/>
        </authorList>
    </citation>
    <scope>NUCLEOTIDE SEQUENCE [LARGE SCALE GENOMIC DNA]</scope>
    <source>
        <strain evidence="1 2">HI1</strain>
    </source>
</reference>
<evidence type="ECO:0000313" key="2">
    <source>
        <dbReference type="Proteomes" id="UP000031327"/>
    </source>
</evidence>
<gene>
    <name evidence="1" type="ORF">JF50_11675</name>
</gene>
<sequence>MLVVSYASLGEGDKLLISSSNESVEFNLVEGGEFIVMRENTTFKLFINTAFIEDGIVHVVYHCQFDGGLGFGIGELSSLSFSINDSKSYSCNSDIKALYTLRLGN</sequence>
<proteinExistence type="predicted"/>
<dbReference type="AlphaFoldDB" id="A0A0C1MPR9"/>
<name>A0A0C1MPR9_9GAMM</name>
<dbReference type="EMBL" id="JWIC01000006">
    <property type="protein sequence ID" value="KID56588.1"/>
    <property type="molecule type" value="Genomic_DNA"/>
</dbReference>
<accession>A0A0C1MPR9</accession>